<dbReference type="GO" id="GO:0016491">
    <property type="term" value="F:oxidoreductase activity"/>
    <property type="evidence" value="ECO:0007669"/>
    <property type="project" value="UniProtKB-KW"/>
</dbReference>
<dbReference type="AlphaFoldDB" id="A0AAD9XT59"/>
<keyword evidence="5" id="KW-1185">Reference proteome</keyword>
<evidence type="ECO:0000256" key="1">
    <source>
        <dbReference type="ARBA" id="ARBA00022857"/>
    </source>
</evidence>
<protein>
    <recommendedName>
        <fullName evidence="3">NmrA-like domain-containing protein</fullName>
    </recommendedName>
</protein>
<accession>A0AAD9XT59</accession>
<evidence type="ECO:0000313" key="5">
    <source>
        <dbReference type="Proteomes" id="UP001280121"/>
    </source>
</evidence>
<dbReference type="Pfam" id="PF05368">
    <property type="entry name" value="NmrA"/>
    <property type="match status" value="3"/>
</dbReference>
<dbReference type="Gene3D" id="3.40.50.720">
    <property type="entry name" value="NAD(P)-binding Rossmann-like Domain"/>
    <property type="match status" value="2"/>
</dbReference>
<sequence>MEKKKSKVLIIGGTGSLGFHLAQLSLQSSHPTFVLIRGSSSDDTTRQQKIHSLSTAGATLLKGSLEDEKSLIEAVKQVDVVICAVPSKQVLHQKLLIRAIKQAGCIKRFIPSEFGADPDRSQISDLDHNFYSRRSEIRRLIETEGIPYTYICCNLFMRYLLPSLVQPGLNTPPRDRVMIFGDGNTKGVFVKDSDVVAFTISTLDDPRTLNKVLYLRPLGNIYSMNELVDAWESKIAKKLEKIYVSEEELLKKIKETPYPDNMEMIFVYSIFIKGDHTYFDVESSGGVEGTKLYPHLKYTTVSQYLDTLFKILFIGGTGYIGKYIVEASVLAGHPTFVLVRESTLHGDSRAPVIGTFKSLGVDFIIVSDSSSVSITEGYIDAISWILVDSMNQYIVLKVHLCYQRFFPSEFGNDVDRVHAVEPVKTAFAIKANIRRAVEAEGIPYTYVSSNFFSGYFLPTLAQPGASAPPRDKVIILGDGNPKGKLPNSEAVGKYLLNEHAWESKIAKKLEKIYVSEEELLKKIKETPYPDNMEMIFIYSILIKGDHTYFDVESSSGAAGTKLYPFLKYTTISQYLDTLL</sequence>
<dbReference type="CDD" id="cd05259">
    <property type="entry name" value="PCBER_SDR_a"/>
    <property type="match status" value="1"/>
</dbReference>
<gene>
    <name evidence="4" type="ORF">Ddye_003913</name>
</gene>
<evidence type="ECO:0000313" key="4">
    <source>
        <dbReference type="EMBL" id="KAK2665339.1"/>
    </source>
</evidence>
<keyword evidence="2" id="KW-0560">Oxidoreductase</keyword>
<organism evidence="4 5">
    <name type="scientific">Dipteronia dyeriana</name>
    <dbReference type="NCBI Taxonomy" id="168575"/>
    <lineage>
        <taxon>Eukaryota</taxon>
        <taxon>Viridiplantae</taxon>
        <taxon>Streptophyta</taxon>
        <taxon>Embryophyta</taxon>
        <taxon>Tracheophyta</taxon>
        <taxon>Spermatophyta</taxon>
        <taxon>Magnoliopsida</taxon>
        <taxon>eudicotyledons</taxon>
        <taxon>Gunneridae</taxon>
        <taxon>Pentapetalae</taxon>
        <taxon>rosids</taxon>
        <taxon>malvids</taxon>
        <taxon>Sapindales</taxon>
        <taxon>Sapindaceae</taxon>
        <taxon>Hippocastanoideae</taxon>
        <taxon>Acereae</taxon>
        <taxon>Dipteronia</taxon>
    </lineage>
</organism>
<dbReference type="InterPro" id="IPR050608">
    <property type="entry name" value="NmrA-type/Isoflavone_red_sf"/>
</dbReference>
<dbReference type="PANTHER" id="PTHR43349:SF34">
    <property type="entry name" value="PINORESINOL-LARICIRESINOL REDUCTASE 3-RELATED"/>
    <property type="match status" value="1"/>
</dbReference>
<dbReference type="EMBL" id="JANJYI010000001">
    <property type="protein sequence ID" value="KAK2665339.1"/>
    <property type="molecule type" value="Genomic_DNA"/>
</dbReference>
<dbReference type="InterPro" id="IPR036291">
    <property type="entry name" value="NAD(P)-bd_dom_sf"/>
</dbReference>
<dbReference type="InterPro" id="IPR008030">
    <property type="entry name" value="NmrA-like"/>
</dbReference>
<dbReference type="SUPFAM" id="SSF51735">
    <property type="entry name" value="NAD(P)-binding Rossmann-fold domains"/>
    <property type="match status" value="2"/>
</dbReference>
<keyword evidence="1" id="KW-0521">NADP</keyword>
<proteinExistence type="predicted"/>
<dbReference type="Proteomes" id="UP001280121">
    <property type="component" value="Unassembled WGS sequence"/>
</dbReference>
<dbReference type="Gene3D" id="3.90.25.10">
    <property type="entry name" value="UDP-galactose 4-epimerase, domain 1"/>
    <property type="match status" value="2"/>
</dbReference>
<feature type="domain" description="NmrA-like" evidence="3">
    <location>
        <begin position="4"/>
        <end position="305"/>
    </location>
</feature>
<comment type="caution">
    <text evidence="4">The sequence shown here is derived from an EMBL/GenBank/DDBJ whole genome shotgun (WGS) entry which is preliminary data.</text>
</comment>
<feature type="domain" description="NmrA-like" evidence="3">
    <location>
        <begin position="310"/>
        <end position="494"/>
    </location>
</feature>
<dbReference type="PANTHER" id="PTHR43349">
    <property type="entry name" value="PINORESINOL REDUCTASE-RELATED"/>
    <property type="match status" value="1"/>
</dbReference>
<name>A0AAD9XT59_9ROSI</name>
<reference evidence="4" key="1">
    <citation type="journal article" date="2023" name="Plant J.">
        <title>Genome sequences and population genomics provide insights into the demographic history, inbreeding, and mutation load of two 'living fossil' tree species of Dipteronia.</title>
        <authorList>
            <person name="Feng Y."/>
            <person name="Comes H.P."/>
            <person name="Chen J."/>
            <person name="Zhu S."/>
            <person name="Lu R."/>
            <person name="Zhang X."/>
            <person name="Li P."/>
            <person name="Qiu J."/>
            <person name="Olsen K.M."/>
            <person name="Qiu Y."/>
        </authorList>
    </citation>
    <scope>NUCLEOTIDE SEQUENCE</scope>
    <source>
        <strain evidence="4">KIB01</strain>
    </source>
</reference>
<feature type="domain" description="NmrA-like" evidence="3">
    <location>
        <begin position="500"/>
        <end position="575"/>
    </location>
</feature>
<evidence type="ECO:0000256" key="2">
    <source>
        <dbReference type="ARBA" id="ARBA00023002"/>
    </source>
</evidence>
<dbReference type="InterPro" id="IPR045312">
    <property type="entry name" value="PCBER-like"/>
</dbReference>
<evidence type="ECO:0000259" key="3">
    <source>
        <dbReference type="Pfam" id="PF05368"/>
    </source>
</evidence>